<dbReference type="PANTHER" id="PTHR24287">
    <property type="entry name" value="P450, PUTATIVE (EUROFUNG)-RELATED"/>
    <property type="match status" value="1"/>
</dbReference>
<evidence type="ECO:0000256" key="8">
    <source>
        <dbReference type="RuleBase" id="RU000461"/>
    </source>
</evidence>
<dbReference type="PROSITE" id="PS00086">
    <property type="entry name" value="CYTOCHROME_P450"/>
    <property type="match status" value="1"/>
</dbReference>
<organism evidence="9 10">
    <name type="scientific">Talaromyces proteolyticus</name>
    <dbReference type="NCBI Taxonomy" id="1131652"/>
    <lineage>
        <taxon>Eukaryota</taxon>
        <taxon>Fungi</taxon>
        <taxon>Dikarya</taxon>
        <taxon>Ascomycota</taxon>
        <taxon>Pezizomycotina</taxon>
        <taxon>Eurotiomycetes</taxon>
        <taxon>Eurotiomycetidae</taxon>
        <taxon>Eurotiales</taxon>
        <taxon>Trichocomaceae</taxon>
        <taxon>Talaromyces</taxon>
        <taxon>Talaromyces sect. Bacilispori</taxon>
    </lineage>
</organism>
<keyword evidence="3 8" id="KW-0349">Heme</keyword>
<dbReference type="InterPro" id="IPR001128">
    <property type="entry name" value="Cyt_P450"/>
</dbReference>
<evidence type="ECO:0000256" key="5">
    <source>
        <dbReference type="ARBA" id="ARBA00023002"/>
    </source>
</evidence>
<dbReference type="GO" id="GO:0005506">
    <property type="term" value="F:iron ion binding"/>
    <property type="evidence" value="ECO:0007669"/>
    <property type="project" value="InterPro"/>
</dbReference>
<gene>
    <name evidence="9" type="ORF">BGW36DRAFT_398048</name>
</gene>
<evidence type="ECO:0000256" key="6">
    <source>
        <dbReference type="ARBA" id="ARBA00023004"/>
    </source>
</evidence>
<keyword evidence="10" id="KW-1185">Reference proteome</keyword>
<dbReference type="SUPFAM" id="SSF48264">
    <property type="entry name" value="Cytochrome P450"/>
    <property type="match status" value="1"/>
</dbReference>
<comment type="caution">
    <text evidence="9">The sequence shown here is derived from an EMBL/GenBank/DDBJ whole genome shotgun (WGS) entry which is preliminary data.</text>
</comment>
<dbReference type="GeneID" id="70248644"/>
<dbReference type="PRINTS" id="PR01239">
    <property type="entry name" value="EP450IICYP52"/>
</dbReference>
<reference evidence="9" key="1">
    <citation type="submission" date="2021-12" db="EMBL/GenBank/DDBJ databases">
        <title>Convergent genome expansion in fungi linked to evolution of root-endophyte symbiosis.</title>
        <authorList>
            <consortium name="DOE Joint Genome Institute"/>
            <person name="Ke Y.-H."/>
            <person name="Bonito G."/>
            <person name="Liao H.-L."/>
            <person name="Looney B."/>
            <person name="Rojas-Flechas A."/>
            <person name="Nash J."/>
            <person name="Hameed K."/>
            <person name="Schadt C."/>
            <person name="Martin F."/>
            <person name="Crous P.W."/>
            <person name="Miettinen O."/>
            <person name="Magnuson J.K."/>
            <person name="Labbe J."/>
            <person name="Jacobson D."/>
            <person name="Doktycz M.J."/>
            <person name="Veneault-Fourrey C."/>
            <person name="Kuo A."/>
            <person name="Mondo S."/>
            <person name="Calhoun S."/>
            <person name="Riley R."/>
            <person name="Ohm R."/>
            <person name="LaButti K."/>
            <person name="Andreopoulos B."/>
            <person name="Pangilinan J."/>
            <person name="Nolan M."/>
            <person name="Tritt A."/>
            <person name="Clum A."/>
            <person name="Lipzen A."/>
            <person name="Daum C."/>
            <person name="Barry K."/>
            <person name="Grigoriev I.V."/>
            <person name="Vilgalys R."/>
        </authorList>
    </citation>
    <scope>NUCLEOTIDE SEQUENCE</scope>
    <source>
        <strain evidence="9">PMI_201</strain>
    </source>
</reference>
<comment type="cofactor">
    <cofactor evidence="1">
        <name>heme</name>
        <dbReference type="ChEBI" id="CHEBI:30413"/>
    </cofactor>
</comment>
<dbReference type="Proteomes" id="UP001201262">
    <property type="component" value="Unassembled WGS sequence"/>
</dbReference>
<dbReference type="InterPro" id="IPR017972">
    <property type="entry name" value="Cyt_P450_CS"/>
</dbReference>
<dbReference type="InterPro" id="IPR036396">
    <property type="entry name" value="Cyt_P450_sf"/>
</dbReference>
<evidence type="ECO:0000313" key="10">
    <source>
        <dbReference type="Proteomes" id="UP001201262"/>
    </source>
</evidence>
<dbReference type="PANTHER" id="PTHR24287:SF1">
    <property type="entry name" value="P450, PUTATIVE (EUROFUNG)-RELATED"/>
    <property type="match status" value="1"/>
</dbReference>
<accession>A0AAD4PVH1</accession>
<evidence type="ECO:0000256" key="7">
    <source>
        <dbReference type="ARBA" id="ARBA00023033"/>
    </source>
</evidence>
<dbReference type="Gene3D" id="1.10.630.10">
    <property type="entry name" value="Cytochrome P450"/>
    <property type="match status" value="1"/>
</dbReference>
<dbReference type="CDD" id="cd11063">
    <property type="entry name" value="CYP52"/>
    <property type="match status" value="1"/>
</dbReference>
<dbReference type="GO" id="GO:0020037">
    <property type="term" value="F:heme binding"/>
    <property type="evidence" value="ECO:0007669"/>
    <property type="project" value="InterPro"/>
</dbReference>
<evidence type="ECO:0000256" key="3">
    <source>
        <dbReference type="ARBA" id="ARBA00022617"/>
    </source>
</evidence>
<dbReference type="InterPro" id="IPR002974">
    <property type="entry name" value="Cyt_P450_E_CYP52_ascomycetes"/>
</dbReference>
<name>A0AAD4PVH1_9EURO</name>
<evidence type="ECO:0000256" key="4">
    <source>
        <dbReference type="ARBA" id="ARBA00022723"/>
    </source>
</evidence>
<protein>
    <submittedName>
        <fullName evidence="9">Cytochrome P450</fullName>
    </submittedName>
</protein>
<evidence type="ECO:0000256" key="1">
    <source>
        <dbReference type="ARBA" id="ARBA00001971"/>
    </source>
</evidence>
<dbReference type="GO" id="GO:0016712">
    <property type="term" value="F:oxidoreductase activity, acting on paired donors, with incorporation or reduction of molecular oxygen, reduced flavin or flavoprotein as one donor, and incorporation of one atom of oxygen"/>
    <property type="evidence" value="ECO:0007669"/>
    <property type="project" value="InterPro"/>
</dbReference>
<proteinExistence type="inferred from homology"/>
<keyword evidence="6 8" id="KW-0408">Iron</keyword>
<keyword evidence="5 8" id="KW-0560">Oxidoreductase</keyword>
<dbReference type="InterPro" id="IPR047146">
    <property type="entry name" value="Cyt_P450_E_CYP52_fungi"/>
</dbReference>
<keyword evidence="7 8" id="KW-0503">Monooxygenase</keyword>
<dbReference type="PRINTS" id="PR00385">
    <property type="entry name" value="P450"/>
</dbReference>
<sequence>MAWPSWITTALLGLLVIVIFKKLFAWANFTVKCHRHGCRKPPRYPHKDPIFGLDYVMGELKEREDGNSWAGKRNRFAYLGLTYEVNSWGRRTIMTMDSQNIREVLGTSFNKFGVQEMRMAVSGSFMGPGWEYSRKLIGPMFSRSQVSDLSALDVHLDRMFKRLPRDGSTVELQGLLKLMYLDLATGMVFGKSTDTLLKETPDDTAHELLDTFAAVLKRTGLRIIFGRLWIFTVWDTTFEKLSSDVRAVVMKYIDEAIERQREHTRSSSVMNKKQYIIVDELVKSIDDREKICSQLLNIFLPARDAAAVGLSACLFHLARHPDVWNKSRTEVLAIKEPVTRDGLRSMPYMQAVLNESLRLHAPAAGNRRRCTEDCILPTGGGPDGKSPIFISKGDNVNVDFAAMHYHKEIWGDDAEEFRPERWIGDNGHERHSWTYMPFSAGRRICPDMDIALTENAYVLVQLMREFQKLENRDPVREYVECTRLTTESRNGVKVGLIPANI</sequence>
<dbReference type="Pfam" id="PF00067">
    <property type="entry name" value="p450"/>
    <property type="match status" value="1"/>
</dbReference>
<evidence type="ECO:0000313" key="9">
    <source>
        <dbReference type="EMBL" id="KAH8696515.1"/>
    </source>
</evidence>
<dbReference type="EMBL" id="JAJTJA010000007">
    <property type="protein sequence ID" value="KAH8696515.1"/>
    <property type="molecule type" value="Genomic_DNA"/>
</dbReference>
<keyword evidence="4 8" id="KW-0479">Metal-binding</keyword>
<dbReference type="AlphaFoldDB" id="A0AAD4PVH1"/>
<evidence type="ECO:0000256" key="2">
    <source>
        <dbReference type="ARBA" id="ARBA00010617"/>
    </source>
</evidence>
<dbReference type="RefSeq" id="XP_046071451.1">
    <property type="nucleotide sequence ID" value="XM_046218357.1"/>
</dbReference>
<comment type="similarity">
    <text evidence="2 8">Belongs to the cytochrome P450 family.</text>
</comment>